<feature type="transmembrane region" description="Helical" evidence="6">
    <location>
        <begin position="166"/>
        <end position="187"/>
    </location>
</feature>
<dbReference type="PANTHER" id="PTHR30213:SF0">
    <property type="entry name" value="UPF0761 MEMBRANE PROTEIN YIHY"/>
    <property type="match status" value="1"/>
</dbReference>
<evidence type="ECO:0000256" key="1">
    <source>
        <dbReference type="ARBA" id="ARBA00004651"/>
    </source>
</evidence>
<keyword evidence="8" id="KW-1185">Reference proteome</keyword>
<evidence type="ECO:0000256" key="6">
    <source>
        <dbReference type="SAM" id="Phobius"/>
    </source>
</evidence>
<dbReference type="GO" id="GO:0005886">
    <property type="term" value="C:plasma membrane"/>
    <property type="evidence" value="ECO:0007669"/>
    <property type="project" value="UniProtKB-SubCell"/>
</dbReference>
<evidence type="ECO:0000256" key="5">
    <source>
        <dbReference type="ARBA" id="ARBA00023136"/>
    </source>
</evidence>
<evidence type="ECO:0000256" key="4">
    <source>
        <dbReference type="ARBA" id="ARBA00022989"/>
    </source>
</evidence>
<keyword evidence="2" id="KW-1003">Cell membrane</keyword>
<evidence type="ECO:0000256" key="2">
    <source>
        <dbReference type="ARBA" id="ARBA00022475"/>
    </source>
</evidence>
<dbReference type="PANTHER" id="PTHR30213">
    <property type="entry name" value="INNER MEMBRANE PROTEIN YHJD"/>
    <property type="match status" value="1"/>
</dbReference>
<keyword evidence="5 6" id="KW-0472">Membrane</keyword>
<keyword evidence="4 6" id="KW-1133">Transmembrane helix</keyword>
<evidence type="ECO:0000256" key="3">
    <source>
        <dbReference type="ARBA" id="ARBA00022692"/>
    </source>
</evidence>
<feature type="transmembrane region" description="Helical" evidence="6">
    <location>
        <begin position="235"/>
        <end position="256"/>
    </location>
</feature>
<gene>
    <name evidence="7" type="ORF">A5CPEGH6_11220</name>
</gene>
<protein>
    <submittedName>
        <fullName evidence="7">Uncharacterized protein</fullName>
    </submittedName>
</protein>
<keyword evidence="3 6" id="KW-0812">Transmembrane</keyword>
<feature type="transmembrane region" description="Helical" evidence="6">
    <location>
        <begin position="262"/>
        <end position="280"/>
    </location>
</feature>
<feature type="transmembrane region" description="Helical" evidence="6">
    <location>
        <begin position="199"/>
        <end position="223"/>
    </location>
</feature>
<dbReference type="NCBIfam" id="TIGR00765">
    <property type="entry name" value="yihY_not_rbn"/>
    <property type="match status" value="1"/>
</dbReference>
<comment type="subcellular location">
    <subcellularLocation>
        <location evidence="1">Cell membrane</location>
        <topology evidence="1">Multi-pass membrane protein</topology>
    </subcellularLocation>
</comment>
<dbReference type="SUPFAM" id="SSF46785">
    <property type="entry name" value="Winged helix' DNA-binding domain"/>
    <property type="match status" value="1"/>
</dbReference>
<evidence type="ECO:0000313" key="8">
    <source>
        <dbReference type="Proteomes" id="UP000319374"/>
    </source>
</evidence>
<dbReference type="EMBL" id="AP019736">
    <property type="protein sequence ID" value="BBL06484.1"/>
    <property type="molecule type" value="Genomic_DNA"/>
</dbReference>
<sequence>MFDRHDAVPMKISDIPTYFTDTIFRRDASEWRNPVVRWLVQQYKLLFYTARGLQEHGTLVRSAALTFYTLMSLVPIAAVVFAVVKGFGLADGLVENLYALFPQNPEIVRYIVDFAENALGRTQGGVVAAVALVMLFWAVIRVFGSIESAFNNIWEVKVERGITRQWTDYIAVVMIVPVLWIVANAMTNYAERLLGFDDSWYFGLLSHLASMVVIWGMFTLLYLVIPNAKVRVGSALMAGIVAGTIFLLFQWGYVYLQRWMTSYNAIYGSFAALPLFLIWLQTSWEILLFGGELSFAYQNVERFDEERESLLVSYDQRRKILLAAMLIVVRHFRDHGGAMPAERIRRRLNLPTRIVNDVLFQLVQAGQLIAVRSGDGEREVGYTPAYDIASMTIYSILEAVERSGQTSFDLAATPELAHIDRELDGLKEAARNAEDNVTLTDLMKDADTKQP</sequence>
<proteinExistence type="predicted"/>
<feature type="transmembrane region" description="Helical" evidence="6">
    <location>
        <begin position="126"/>
        <end position="146"/>
    </location>
</feature>
<evidence type="ECO:0000313" key="7">
    <source>
        <dbReference type="EMBL" id="BBL06484.1"/>
    </source>
</evidence>
<dbReference type="InterPro" id="IPR036390">
    <property type="entry name" value="WH_DNA-bd_sf"/>
</dbReference>
<name>A0A4Y1X176_9BACT</name>
<reference evidence="8" key="1">
    <citation type="submission" date="2019-06" db="EMBL/GenBank/DDBJ databases">
        <title>Alistipes onderdonkii subsp. vulgaris subsp. nov., Alistipes dispar sp. nov. and Alistipes communis sp. nov., isolated from human faeces, and creation of Alistipes onderdonkii subsp. onderdonkii subsp. nov.</title>
        <authorList>
            <person name="Sakamoto M."/>
            <person name="Ikeyama N."/>
            <person name="Ogata Y."/>
            <person name="Suda W."/>
            <person name="Iino T."/>
            <person name="Hattori M."/>
            <person name="Ohkuma M."/>
        </authorList>
    </citation>
    <scope>NUCLEOTIDE SEQUENCE [LARGE SCALE GENOMIC DNA]</scope>
    <source>
        <strain evidence="8">5CPEGH6</strain>
    </source>
</reference>
<dbReference type="Pfam" id="PF03631">
    <property type="entry name" value="Virul_fac_BrkB"/>
    <property type="match status" value="1"/>
</dbReference>
<dbReference type="KEGG" id="ada:A5CPEGH6_11220"/>
<dbReference type="Proteomes" id="UP000319374">
    <property type="component" value="Chromosome"/>
</dbReference>
<feature type="transmembrane region" description="Helical" evidence="6">
    <location>
        <begin position="65"/>
        <end position="84"/>
    </location>
</feature>
<dbReference type="InterPro" id="IPR017039">
    <property type="entry name" value="Virul_fac_BrkB"/>
</dbReference>
<dbReference type="Gene3D" id="1.10.10.10">
    <property type="entry name" value="Winged helix-like DNA-binding domain superfamily/Winged helix DNA-binding domain"/>
    <property type="match status" value="1"/>
</dbReference>
<dbReference type="AlphaFoldDB" id="A0A4Y1X176"/>
<organism evidence="7 8">
    <name type="scientific">Alistipes dispar</name>
    <dbReference type="NCBI Taxonomy" id="2585119"/>
    <lineage>
        <taxon>Bacteria</taxon>
        <taxon>Pseudomonadati</taxon>
        <taxon>Bacteroidota</taxon>
        <taxon>Bacteroidia</taxon>
        <taxon>Bacteroidales</taxon>
        <taxon>Rikenellaceae</taxon>
        <taxon>Alistipes</taxon>
    </lineage>
</organism>
<dbReference type="InterPro" id="IPR036388">
    <property type="entry name" value="WH-like_DNA-bd_sf"/>
</dbReference>
<accession>A0A4Y1X176</accession>